<dbReference type="AlphaFoldDB" id="A0A5K7XDX6"/>
<gene>
    <name evidence="1" type="ORF">PLANPX_2065</name>
</gene>
<evidence type="ECO:0000313" key="1">
    <source>
        <dbReference type="EMBL" id="BBO32453.1"/>
    </source>
</evidence>
<evidence type="ECO:0008006" key="3">
    <source>
        <dbReference type="Google" id="ProtNLM"/>
    </source>
</evidence>
<accession>A0A5K7XDX6</accession>
<dbReference type="InterPro" id="IPR026350">
    <property type="entry name" value="GxxExxY"/>
</dbReference>
<dbReference type="KEGG" id="lpav:PLANPX_2065"/>
<proteinExistence type="predicted"/>
<dbReference type="RefSeq" id="WP_152098415.1">
    <property type="nucleotide sequence ID" value="NZ_AP021861.1"/>
</dbReference>
<reference evidence="2" key="1">
    <citation type="submission" date="2019-10" db="EMBL/GenBank/DDBJ databases">
        <title>Lacipirellula parvula gen. nov., sp. nov., representing a lineage of planctomycetes widespread in freshwater anoxic habitats, and description of the family Lacipirellulaceae.</title>
        <authorList>
            <person name="Dedysh S.N."/>
            <person name="Kulichevskaya I.S."/>
            <person name="Beletsky A.V."/>
            <person name="Rakitin A.L."/>
            <person name="Mardanov A.V."/>
            <person name="Ivanova A.A."/>
            <person name="Saltykova V.X."/>
            <person name="Rijpstra W.I.C."/>
            <person name="Sinninghe Damste J.S."/>
            <person name="Ravin N.V."/>
        </authorList>
    </citation>
    <scope>NUCLEOTIDE SEQUENCE [LARGE SCALE GENOMIC DNA]</scope>
    <source>
        <strain evidence="2">PX69</strain>
    </source>
</reference>
<dbReference type="Pfam" id="PF13366">
    <property type="entry name" value="PDDEXK_3"/>
    <property type="match status" value="1"/>
</dbReference>
<name>A0A5K7XDX6_9BACT</name>
<dbReference type="EMBL" id="AP021861">
    <property type="protein sequence ID" value="BBO32453.1"/>
    <property type="molecule type" value="Genomic_DNA"/>
</dbReference>
<dbReference type="Proteomes" id="UP000326837">
    <property type="component" value="Chromosome"/>
</dbReference>
<protein>
    <recommendedName>
        <fullName evidence="3">GxxExxY protein</fullName>
    </recommendedName>
</protein>
<dbReference type="NCBIfam" id="TIGR04256">
    <property type="entry name" value="GxxExxY"/>
    <property type="match status" value="1"/>
</dbReference>
<sequence>MVHSELTERIIRCAYEVHNTLGTGFLESVYERSLLIELRHAGLRAQQQAPLDVFYRDEVVGQFFADIIVEDKIVVELKACERLAKAHEVQLVNYLVATGLPVGLLMNFGAESVEVRRKVRDLPATSC</sequence>
<organism evidence="1 2">
    <name type="scientific">Lacipirellula parvula</name>
    <dbReference type="NCBI Taxonomy" id="2650471"/>
    <lineage>
        <taxon>Bacteria</taxon>
        <taxon>Pseudomonadati</taxon>
        <taxon>Planctomycetota</taxon>
        <taxon>Planctomycetia</taxon>
        <taxon>Pirellulales</taxon>
        <taxon>Lacipirellulaceae</taxon>
        <taxon>Lacipirellula</taxon>
    </lineage>
</organism>
<evidence type="ECO:0000313" key="2">
    <source>
        <dbReference type="Proteomes" id="UP000326837"/>
    </source>
</evidence>
<keyword evidence="2" id="KW-1185">Reference proteome</keyword>